<evidence type="ECO:0000313" key="3">
    <source>
        <dbReference type="Proteomes" id="UP000027644"/>
    </source>
</evidence>
<dbReference type="InterPro" id="IPR001763">
    <property type="entry name" value="Rhodanese-like_dom"/>
</dbReference>
<dbReference type="EMBL" id="AVQL01000446">
    <property type="protein sequence ID" value="KEQ00709.1"/>
    <property type="molecule type" value="Genomic_DNA"/>
</dbReference>
<dbReference type="Proteomes" id="UP000027644">
    <property type="component" value="Unassembled WGS sequence"/>
</dbReference>
<dbReference type="PROSITE" id="PS50206">
    <property type="entry name" value="RHODANESE_3"/>
    <property type="match status" value="1"/>
</dbReference>
<protein>
    <submittedName>
        <fullName evidence="2">Rhodanese-related sulfurtransferase</fullName>
    </submittedName>
</protein>
<dbReference type="SUPFAM" id="SSF52821">
    <property type="entry name" value="Rhodanese/Cell cycle control phosphatase"/>
    <property type="match status" value="1"/>
</dbReference>
<dbReference type="PANTHER" id="PTHR43031:SF17">
    <property type="entry name" value="SULFURTRANSFERASE YTWF-RELATED"/>
    <property type="match status" value="1"/>
</dbReference>
<reference evidence="2 3" key="1">
    <citation type="journal article" date="2014" name="PLoS Genet.">
        <title>Hidden diversity in honey bee gut symbionts detected by single-cell genomics.</title>
        <authorList>
            <person name="Engel P."/>
            <person name="Stepanauskas R."/>
            <person name="Moran N."/>
        </authorList>
    </citation>
    <scope>NUCLEOTIDE SEQUENCE [LARGE SCALE GENOMIC DNA]</scope>
    <source>
        <strain evidence="2 3">SCGC AB-598-J21</strain>
    </source>
</reference>
<feature type="domain" description="Rhodanese" evidence="1">
    <location>
        <begin position="26"/>
        <end position="114"/>
    </location>
</feature>
<dbReference type="InterPro" id="IPR036873">
    <property type="entry name" value="Rhodanese-like_dom_sf"/>
</dbReference>
<dbReference type="GO" id="GO:0016740">
    <property type="term" value="F:transferase activity"/>
    <property type="evidence" value="ECO:0007669"/>
    <property type="project" value="UniProtKB-KW"/>
</dbReference>
<organism evidence="2 3">
    <name type="scientific">Snodgrassella alvi SCGC AB-598-J21</name>
    <dbReference type="NCBI Taxonomy" id="1385367"/>
    <lineage>
        <taxon>Bacteria</taxon>
        <taxon>Pseudomonadati</taxon>
        <taxon>Pseudomonadota</taxon>
        <taxon>Betaproteobacteria</taxon>
        <taxon>Neisseriales</taxon>
        <taxon>Neisseriaceae</taxon>
        <taxon>Snodgrassella</taxon>
    </lineage>
</organism>
<dbReference type="SMART" id="SM00450">
    <property type="entry name" value="RHOD"/>
    <property type="match status" value="1"/>
</dbReference>
<dbReference type="Pfam" id="PF00581">
    <property type="entry name" value="Rhodanese"/>
    <property type="match status" value="1"/>
</dbReference>
<proteinExistence type="predicted"/>
<gene>
    <name evidence="2" type="ORF">SASC598J21_015020</name>
</gene>
<evidence type="ECO:0000259" key="1">
    <source>
        <dbReference type="PROSITE" id="PS50206"/>
    </source>
</evidence>
<evidence type="ECO:0000313" key="2">
    <source>
        <dbReference type="EMBL" id="KEQ00709.1"/>
    </source>
</evidence>
<keyword evidence="2" id="KW-0808">Transferase</keyword>
<dbReference type="PANTHER" id="PTHR43031">
    <property type="entry name" value="FAD-DEPENDENT OXIDOREDUCTASE"/>
    <property type="match status" value="1"/>
</dbReference>
<dbReference type="Gene3D" id="3.40.250.10">
    <property type="entry name" value="Rhodanese-like domain"/>
    <property type="match status" value="1"/>
</dbReference>
<dbReference type="InterPro" id="IPR050229">
    <property type="entry name" value="GlpE_sulfurtransferase"/>
</dbReference>
<accession>A0A074VZQ5</accession>
<name>A0A074VZQ5_9NEIS</name>
<sequence>MTLHTSVYNMSIQTLNAVQLQQWQQQNQDFVLLDVREDNEVQYAAIPGSIHIPMNMIPLRQNELPDDKPIVLYCHLGMRSMQVALYLQEAGFENLYNLNGGINAWSHEVDASVPTY</sequence>
<dbReference type="AlphaFoldDB" id="A0A074VZQ5"/>
<comment type="caution">
    <text evidence="2">The sequence shown here is derived from an EMBL/GenBank/DDBJ whole genome shotgun (WGS) entry which is preliminary data.</text>
</comment>